<reference evidence="3 4" key="1">
    <citation type="journal article" date="2020" name="IScience">
        <title>Genome Sequencing of the Endangered Kingdonia uniflora (Circaeasteraceae, Ranunculales) Reveals Potential Mechanisms of Evolutionary Specialization.</title>
        <authorList>
            <person name="Sun Y."/>
            <person name="Deng T."/>
            <person name="Zhang A."/>
            <person name="Moore M.J."/>
            <person name="Landis J.B."/>
            <person name="Lin N."/>
            <person name="Zhang H."/>
            <person name="Zhang X."/>
            <person name="Huang J."/>
            <person name="Zhang X."/>
            <person name="Sun H."/>
            <person name="Wang H."/>
        </authorList>
    </citation>
    <scope>NUCLEOTIDE SEQUENCE [LARGE SCALE GENOMIC DNA]</scope>
    <source>
        <strain evidence="3">TB1705</strain>
        <tissue evidence="3">Leaf</tissue>
    </source>
</reference>
<dbReference type="PANTHER" id="PTHR47319:SF5">
    <property type="entry name" value="CALCIUM-BINDING EF-HAND PROTEIN"/>
    <property type="match status" value="1"/>
</dbReference>
<keyword evidence="4" id="KW-1185">Reference proteome</keyword>
<dbReference type="InterPro" id="IPR011992">
    <property type="entry name" value="EF-hand-dom_pair"/>
</dbReference>
<comment type="caution">
    <text evidence="3">The sequence shown here is derived from an EMBL/GenBank/DDBJ whole genome shotgun (WGS) entry which is preliminary data.</text>
</comment>
<dbReference type="InterPro" id="IPR002048">
    <property type="entry name" value="EF_hand_dom"/>
</dbReference>
<dbReference type="InterPro" id="IPR018247">
    <property type="entry name" value="EF_Hand_1_Ca_BS"/>
</dbReference>
<dbReference type="PANTHER" id="PTHR47319">
    <property type="entry name" value="CALCIUM-BINDING PROTEIN KIC"/>
    <property type="match status" value="1"/>
</dbReference>
<dbReference type="InterPro" id="IPR044205">
    <property type="entry name" value="KIC/PBP1/KRP1"/>
</dbReference>
<dbReference type="PROSITE" id="PS50222">
    <property type="entry name" value="EF_HAND_2"/>
    <property type="match status" value="1"/>
</dbReference>
<evidence type="ECO:0000256" key="1">
    <source>
        <dbReference type="ARBA" id="ARBA00022837"/>
    </source>
</evidence>
<dbReference type="Proteomes" id="UP000541444">
    <property type="component" value="Unassembled WGS sequence"/>
</dbReference>
<organism evidence="3 4">
    <name type="scientific">Kingdonia uniflora</name>
    <dbReference type="NCBI Taxonomy" id="39325"/>
    <lineage>
        <taxon>Eukaryota</taxon>
        <taxon>Viridiplantae</taxon>
        <taxon>Streptophyta</taxon>
        <taxon>Embryophyta</taxon>
        <taxon>Tracheophyta</taxon>
        <taxon>Spermatophyta</taxon>
        <taxon>Magnoliopsida</taxon>
        <taxon>Ranunculales</taxon>
        <taxon>Circaeasteraceae</taxon>
        <taxon>Kingdonia</taxon>
    </lineage>
</organism>
<dbReference type="EMBL" id="JACGCM010001549">
    <property type="protein sequence ID" value="KAF6153893.1"/>
    <property type="molecule type" value="Genomic_DNA"/>
</dbReference>
<dbReference type="Gene3D" id="1.10.238.10">
    <property type="entry name" value="EF-hand"/>
    <property type="match status" value="1"/>
</dbReference>
<evidence type="ECO:0000313" key="4">
    <source>
        <dbReference type="Proteomes" id="UP000541444"/>
    </source>
</evidence>
<feature type="domain" description="EF-hand" evidence="2">
    <location>
        <begin position="61"/>
        <end position="96"/>
    </location>
</feature>
<dbReference type="Pfam" id="PF13833">
    <property type="entry name" value="EF-hand_8"/>
    <property type="match status" value="1"/>
</dbReference>
<dbReference type="SUPFAM" id="SSF47473">
    <property type="entry name" value="EF-hand"/>
    <property type="match status" value="1"/>
</dbReference>
<evidence type="ECO:0000313" key="3">
    <source>
        <dbReference type="EMBL" id="KAF6153893.1"/>
    </source>
</evidence>
<evidence type="ECO:0000259" key="2">
    <source>
        <dbReference type="PROSITE" id="PS50222"/>
    </source>
</evidence>
<accession>A0A7J7MG50</accession>
<protein>
    <recommendedName>
        <fullName evidence="2">EF-hand domain-containing protein</fullName>
    </recommendedName>
</protein>
<dbReference type="AlphaFoldDB" id="A0A7J7MG50"/>
<dbReference type="OrthoDB" id="343296at2759"/>
<gene>
    <name evidence="3" type="ORF">GIB67_023670</name>
</gene>
<dbReference type="PROSITE" id="PS00018">
    <property type="entry name" value="EF_HAND_1"/>
    <property type="match status" value="1"/>
</dbReference>
<keyword evidence="1" id="KW-0106">Calcium</keyword>
<sequence>MASQNVVMFHDFFSFMLDKMGAQGFMKELSNGYQFLMDKDKWVITFDSLKRNVTYLGLQDLRDDELMCMLKERDLDGDGALNQMEFCILIFRLSPGLIRESKKIVVGPPF</sequence>
<dbReference type="GO" id="GO:0005509">
    <property type="term" value="F:calcium ion binding"/>
    <property type="evidence" value="ECO:0007669"/>
    <property type="project" value="InterPro"/>
</dbReference>
<name>A0A7J7MG50_9MAGN</name>
<proteinExistence type="predicted"/>